<dbReference type="PANTHER" id="PTHR21419:SF23">
    <property type="entry name" value="PROTEIN DEFECTIVE IN EXINE FORMATION 1"/>
    <property type="match status" value="1"/>
</dbReference>
<dbReference type="InterPro" id="IPR045232">
    <property type="entry name" value="FAM234"/>
</dbReference>
<keyword evidence="5" id="KW-0472">Membrane</keyword>
<dbReference type="AlphaFoldDB" id="A0A2H5Y917"/>
<evidence type="ECO:0000256" key="2">
    <source>
        <dbReference type="ARBA" id="ARBA00022692"/>
    </source>
</evidence>
<keyword evidence="3" id="KW-0732">Signal</keyword>
<protein>
    <submittedName>
        <fullName evidence="6">Desiccation/radiation resistance protein</fullName>
    </submittedName>
</protein>
<keyword evidence="4" id="KW-1133">Transmembrane helix</keyword>
<dbReference type="Proteomes" id="UP000236642">
    <property type="component" value="Unassembled WGS sequence"/>
</dbReference>
<comment type="caution">
    <text evidence="6">The sequence shown here is derived from an EMBL/GenBank/DDBJ whole genome shotgun (WGS) entry which is preliminary data.</text>
</comment>
<accession>A0A2H5Y917</accession>
<dbReference type="SUPFAM" id="SSF69318">
    <property type="entry name" value="Integrin alpha N-terminal domain"/>
    <property type="match status" value="2"/>
</dbReference>
<keyword evidence="2" id="KW-0812">Transmembrane</keyword>
<evidence type="ECO:0000256" key="1">
    <source>
        <dbReference type="ARBA" id="ARBA00004167"/>
    </source>
</evidence>
<dbReference type="PANTHER" id="PTHR21419">
    <property type="match status" value="1"/>
</dbReference>
<dbReference type="InterPro" id="IPR015943">
    <property type="entry name" value="WD40/YVTN_repeat-like_dom_sf"/>
</dbReference>
<dbReference type="Gene3D" id="2.130.10.130">
    <property type="entry name" value="Integrin alpha, N-terminal"/>
    <property type="match status" value="1"/>
</dbReference>
<comment type="subcellular location">
    <subcellularLocation>
        <location evidence="1">Membrane</location>
        <topology evidence="1">Single-pass membrane protein</topology>
    </subcellularLocation>
</comment>
<name>A0A2H5Y917_9CHLR</name>
<evidence type="ECO:0000313" key="6">
    <source>
        <dbReference type="EMBL" id="GBD09929.1"/>
    </source>
</evidence>
<gene>
    <name evidence="6" type="ORF">HRbin22_02191</name>
</gene>
<organism evidence="6 7">
    <name type="scientific">Candidatus Thermoflexus japonica</name>
    <dbReference type="NCBI Taxonomy" id="2035417"/>
    <lineage>
        <taxon>Bacteria</taxon>
        <taxon>Bacillati</taxon>
        <taxon>Chloroflexota</taxon>
        <taxon>Thermoflexia</taxon>
        <taxon>Thermoflexales</taxon>
        <taxon>Thermoflexaceae</taxon>
        <taxon>Thermoflexus</taxon>
    </lineage>
</organism>
<evidence type="ECO:0000256" key="3">
    <source>
        <dbReference type="ARBA" id="ARBA00022729"/>
    </source>
</evidence>
<evidence type="ECO:0000256" key="5">
    <source>
        <dbReference type="ARBA" id="ARBA00023136"/>
    </source>
</evidence>
<proteinExistence type="predicted"/>
<dbReference type="EMBL" id="BEHY01000082">
    <property type="protein sequence ID" value="GBD09929.1"/>
    <property type="molecule type" value="Genomic_DNA"/>
</dbReference>
<evidence type="ECO:0000313" key="7">
    <source>
        <dbReference type="Proteomes" id="UP000236642"/>
    </source>
</evidence>
<sequence>MSALGILPVDGWGEKLLRAFVERLSRVLHGPTGCPSMTGRPSRIWIRTAGRIYDAPSLADLDQDGELELLIATEALEVFRSDGRRFLGFPFYAGAAFASRPALGDLNGDGRLEIVIGCDDDHVYALDARGQLLPGWPRRTGGDVYGRPAITDLDGDGRPEIVAGSDDGRVYVWRADGTLLRGWPRETRGFVSSSPAVCDLDQDGSPEIIVGSWDGHVHIWKPDGASLPGWPQPAGHFVWSSPAIADLDGDGALEVVAASDQICAWRPDGMPLPGWPQPLGSFAVASPALIDLDGDGSVEILAAADRLYAWRSNGEPLSGFPIDLGTFFWAGPEAEDLDQDGRLELLVGGWDGTLYALRGDGTLLGAFHLDSPIFAPPLLRRGRSGLEILLGAWSGNLYRLTPGDLQTMGPRSGERRGTEWCGFPLREPLALPEDTPVFVQVDRVPCPRAILSCQREGEAIAHPIPLMAHAGRWVALLPPLPAGAHGTIRGNRHPQGDPFMEPVRFRVRPCGRAMRRRWRRKILRR</sequence>
<dbReference type="InterPro" id="IPR013517">
    <property type="entry name" value="FG-GAP"/>
</dbReference>
<dbReference type="Gene3D" id="2.130.10.10">
    <property type="entry name" value="YVTN repeat-like/Quinoprotein amine dehydrogenase"/>
    <property type="match status" value="1"/>
</dbReference>
<evidence type="ECO:0000256" key="4">
    <source>
        <dbReference type="ARBA" id="ARBA00022989"/>
    </source>
</evidence>
<dbReference type="InterPro" id="IPR028994">
    <property type="entry name" value="Integrin_alpha_N"/>
</dbReference>
<reference evidence="7" key="1">
    <citation type="submission" date="2017-09" db="EMBL/GenBank/DDBJ databases">
        <title>Metaegenomics of thermophilic ammonia-oxidizing enrichment culture.</title>
        <authorList>
            <person name="Kato S."/>
            <person name="Suzuki K."/>
        </authorList>
    </citation>
    <scope>NUCLEOTIDE SEQUENCE [LARGE SCALE GENOMIC DNA]</scope>
</reference>
<dbReference type="GO" id="GO:0016020">
    <property type="term" value="C:membrane"/>
    <property type="evidence" value="ECO:0007669"/>
    <property type="project" value="UniProtKB-SubCell"/>
</dbReference>
<dbReference type="Pfam" id="PF13517">
    <property type="entry name" value="FG-GAP_3"/>
    <property type="match status" value="3"/>
</dbReference>